<name>A0A0G0IPT6_9BACT</name>
<evidence type="ECO:0000313" key="2">
    <source>
        <dbReference type="Proteomes" id="UP000034917"/>
    </source>
</evidence>
<gene>
    <name evidence="1" type="ORF">US40_C0003G0011</name>
</gene>
<proteinExistence type="predicted"/>
<dbReference type="Proteomes" id="UP000034917">
    <property type="component" value="Unassembled WGS sequence"/>
</dbReference>
<dbReference type="AlphaFoldDB" id="A0A0G0IPT6"/>
<accession>A0A0G0IPT6</accession>
<sequence length="209" mass="25055">MLRVGEIVTDDKNPLMNVSKEYEKVIRKLVKLSYSSQEIKLLACLIVSQTEYQYKKYLINVLQRLNNLPIKQLIDDWQKGNFEINEDKLKYLFSEKEFLFLKDKDLEEDLQKYEKTFPDLFNDKLATEFYPTKKKGMLYLRRLATNYFRDYKKLNSFQKLVLHFTVAQMLISWESSCIYLGGMILDGRKIKETSDWFCQVWPIYKSQTT</sequence>
<comment type="caution">
    <text evidence="1">The sequence shown here is derived from an EMBL/GenBank/DDBJ whole genome shotgun (WGS) entry which is preliminary data.</text>
</comment>
<dbReference type="EMBL" id="LBSV01000003">
    <property type="protein sequence ID" value="KKQ26159.1"/>
    <property type="molecule type" value="Genomic_DNA"/>
</dbReference>
<evidence type="ECO:0000313" key="1">
    <source>
        <dbReference type="EMBL" id="KKQ26159.1"/>
    </source>
</evidence>
<organism evidence="1 2">
    <name type="scientific">Candidatus Roizmanbacteria bacterium GW2011_GWC2_37_13</name>
    <dbReference type="NCBI Taxonomy" id="1618486"/>
    <lineage>
        <taxon>Bacteria</taxon>
        <taxon>Candidatus Roizmaniibacteriota</taxon>
    </lineage>
</organism>
<reference evidence="1 2" key="1">
    <citation type="journal article" date="2015" name="Nature">
        <title>rRNA introns, odd ribosomes, and small enigmatic genomes across a large radiation of phyla.</title>
        <authorList>
            <person name="Brown C.T."/>
            <person name="Hug L.A."/>
            <person name="Thomas B.C."/>
            <person name="Sharon I."/>
            <person name="Castelle C.J."/>
            <person name="Singh A."/>
            <person name="Wilkins M.J."/>
            <person name="Williams K.H."/>
            <person name="Banfield J.F."/>
        </authorList>
    </citation>
    <scope>NUCLEOTIDE SEQUENCE [LARGE SCALE GENOMIC DNA]</scope>
</reference>
<protein>
    <submittedName>
        <fullName evidence="1">Uncharacterized protein</fullName>
    </submittedName>
</protein>